<feature type="domain" description="C2 tensin-type" evidence="5">
    <location>
        <begin position="200"/>
        <end position="337"/>
    </location>
</feature>
<feature type="region of interest" description="Disordered" evidence="4">
    <location>
        <begin position="1185"/>
        <end position="1205"/>
    </location>
</feature>
<evidence type="ECO:0000313" key="8">
    <source>
        <dbReference type="Proteomes" id="UP001152561"/>
    </source>
</evidence>
<feature type="compositionally biased region" description="Pro residues" evidence="4">
    <location>
        <begin position="549"/>
        <end position="559"/>
    </location>
</feature>
<feature type="compositionally biased region" description="Polar residues" evidence="4">
    <location>
        <begin position="788"/>
        <end position="801"/>
    </location>
</feature>
<dbReference type="Pfam" id="PF10409">
    <property type="entry name" value="PTEN_C2"/>
    <property type="match status" value="1"/>
</dbReference>
<dbReference type="Gene3D" id="3.90.190.10">
    <property type="entry name" value="Protein tyrosine phosphatase superfamily"/>
    <property type="match status" value="1"/>
</dbReference>
<dbReference type="InterPro" id="IPR042201">
    <property type="entry name" value="FH2_Formin_sf"/>
</dbReference>
<dbReference type="AlphaFoldDB" id="A0A9Q1L3W1"/>
<dbReference type="InterPro" id="IPR051144">
    <property type="entry name" value="Formin_homology_domain"/>
</dbReference>
<feature type="compositionally biased region" description="Low complexity" evidence="4">
    <location>
        <begin position="394"/>
        <end position="404"/>
    </location>
</feature>
<dbReference type="SUPFAM" id="SSF49562">
    <property type="entry name" value="C2 domain (Calcium/lipid-binding domain, CaLB)"/>
    <property type="match status" value="1"/>
</dbReference>
<keyword evidence="8" id="KW-1185">Reference proteome</keyword>
<sequence length="1205" mass="134370">MALFRKLFYRKPPDGLVEIGGDRVYVFDRCFNTDVWEEKNYEGYVARIISQLKDHYPDMSILAFNFREGESRSVIANDLSEHNVTIMDYPRHYEGCPLLSMEMINHFLRSSESWLSLGQQNVLLMHCEWGGLPVLAFMLAALLIYRRYFTGEQKTLDMIYKQAPRELLYLLQPLNPIPSQLRYLQYVARRNVNMQWPPSDRALSLDCIIIRMIPNLDGEDGSRPMFRIYGQDPLIVSDRSPKNLFSSPKKSNVVRYYKQAECELVKIDINCHIQGDVVLECISLHDDWEEMMFRTMFNTSFIKSNILILNRDEIDTLWDAKDQFPKDFRAEVLFSEMDAAASVVPVDLSCFEKKVDLPMEAFAKVQEIVNSADSLNQKDDTPVKVLQLVETKESSASTTSSPVSPHERTTSEHSSLHGQECGKTKEVFSLPEAEIEMEPVKTEVLTSASPPPLPANDQGIVTGQPPSPVPTPPAELTSRKDKLVIGTVPSPSQPTPPRDQSPNTVYLKDDRTTVSKPDTSQLPLEMPSSPCENDKIAKMEPALPTFPSGSPPSPQPPTPSFSSPSYPITNIKHLEEKLVNKSRISPSPPPPPHSAPILEENSAHVCGTPQTPAPPLKQNLTFSSRSSPLPPLPPLPPPAPTSSPCLLLTTAVLNNNYSSISEPPQPPSPPTPPLKEGLVSKDGMLPPLPPPPPLPEQSVKENSSLTGGPCPPPTPLLPSSKSSKPTDLYAVPPTPPPPSLVSSLKDNNNLPKSIPSVPPPPIPFPKVNNVPASPSPPPPVAPPPSKNYQRVLSSTMTSRSNSTKKLKPLHWSKISRAVQGSFWSEIEKCSYASKSSVIDMPGLVYFFSVQNLDQVGSGRNGNSRTKFGQKPQKVQLIDHRRAYNCEIMLSKVKIPLHDMLTSVLALEDSALDIDQVETLIKFCPTNEEMEVLKGYKGEKEKLGRCEQFMLELMQVPRIEFKLRVFSFTIQFQSQISELRNNLNIVNSVTDQIRGSSKLKGILHTVLYLGNALNQGTARGSAAGFKLDSLLKLTETRSWNKNMTLMHYLCKILADKLPELLHFSKDLSSLEPALKIQLKFLAEEMQAISKEMEKVVHELSMSENDGPMSENFCKALKEFLSSAEGEVSSLAQLFSGVGKNVDSLIIYFGEDPARCPFEQVVSTLMSFQRMFNKALEENRKQLEFERKKAEKEAKEKQRTSASTKKT</sequence>
<evidence type="ECO:0000256" key="3">
    <source>
        <dbReference type="RuleBase" id="RU361260"/>
    </source>
</evidence>
<dbReference type="PANTHER" id="PTHR45733">
    <property type="entry name" value="FORMIN-J"/>
    <property type="match status" value="1"/>
</dbReference>
<dbReference type="GO" id="GO:0004721">
    <property type="term" value="F:phosphoprotein phosphatase activity"/>
    <property type="evidence" value="ECO:0007669"/>
    <property type="project" value="UniProtKB-KW"/>
</dbReference>
<feature type="compositionally biased region" description="Basic and acidic residues" evidence="4">
    <location>
        <begin position="1185"/>
        <end position="1197"/>
    </location>
</feature>
<dbReference type="SUPFAM" id="SSF52799">
    <property type="entry name" value="(Phosphotyrosine protein) phosphatases II"/>
    <property type="match status" value="1"/>
</dbReference>
<dbReference type="Proteomes" id="UP001152561">
    <property type="component" value="Unassembled WGS sequence"/>
</dbReference>
<proteinExistence type="inferred from homology"/>
<dbReference type="PROSITE" id="PS51182">
    <property type="entry name" value="C2_TENSIN"/>
    <property type="match status" value="1"/>
</dbReference>
<keyword evidence="2" id="KW-0904">Protein phosphatase</keyword>
<dbReference type="InterPro" id="IPR029021">
    <property type="entry name" value="Prot-tyrosine_phosphatase-like"/>
</dbReference>
<feature type="compositionally biased region" description="Pro residues" evidence="4">
    <location>
        <begin position="773"/>
        <end position="785"/>
    </location>
</feature>
<dbReference type="Pfam" id="PF02181">
    <property type="entry name" value="FH2"/>
    <property type="match status" value="1"/>
</dbReference>
<gene>
    <name evidence="7" type="ORF">K7X08_015534</name>
</gene>
<keyword evidence="2" id="KW-0378">Hydrolase</keyword>
<dbReference type="SMART" id="SM01326">
    <property type="entry name" value="PTEN_C2"/>
    <property type="match status" value="1"/>
</dbReference>
<feature type="compositionally biased region" description="Basic and acidic residues" evidence="4">
    <location>
        <begin position="405"/>
        <end position="424"/>
    </location>
</feature>
<feature type="compositionally biased region" description="Polar residues" evidence="4">
    <location>
        <begin position="740"/>
        <end position="750"/>
    </location>
</feature>
<organism evidence="7 8">
    <name type="scientific">Anisodus acutangulus</name>
    <dbReference type="NCBI Taxonomy" id="402998"/>
    <lineage>
        <taxon>Eukaryota</taxon>
        <taxon>Viridiplantae</taxon>
        <taxon>Streptophyta</taxon>
        <taxon>Embryophyta</taxon>
        <taxon>Tracheophyta</taxon>
        <taxon>Spermatophyta</taxon>
        <taxon>Magnoliopsida</taxon>
        <taxon>eudicotyledons</taxon>
        <taxon>Gunneridae</taxon>
        <taxon>Pentapetalae</taxon>
        <taxon>asterids</taxon>
        <taxon>lamiids</taxon>
        <taxon>Solanales</taxon>
        <taxon>Solanaceae</taxon>
        <taxon>Solanoideae</taxon>
        <taxon>Hyoscyameae</taxon>
        <taxon>Anisodus</taxon>
    </lineage>
</organism>
<protein>
    <recommendedName>
        <fullName evidence="3">Formin-like protein</fullName>
    </recommendedName>
</protein>
<dbReference type="PROSITE" id="PS51444">
    <property type="entry name" value="FH2"/>
    <property type="match status" value="1"/>
</dbReference>
<dbReference type="InterPro" id="IPR014020">
    <property type="entry name" value="Tensin_C2-dom"/>
</dbReference>
<dbReference type="InterPro" id="IPR015425">
    <property type="entry name" value="FH2_Formin"/>
</dbReference>
<evidence type="ECO:0000256" key="2">
    <source>
        <dbReference type="ARBA" id="ARBA00022912"/>
    </source>
</evidence>
<evidence type="ECO:0000256" key="1">
    <source>
        <dbReference type="ARBA" id="ARBA00006468"/>
    </source>
</evidence>
<dbReference type="Gene3D" id="1.20.58.2220">
    <property type="entry name" value="Formin, FH2 domain"/>
    <property type="match status" value="1"/>
</dbReference>
<dbReference type="InterPro" id="IPR035892">
    <property type="entry name" value="C2_domain_sf"/>
</dbReference>
<name>A0A9Q1L3W1_9SOLA</name>
<reference evidence="8" key="1">
    <citation type="journal article" date="2023" name="Proc. Natl. Acad. Sci. U.S.A.">
        <title>Genomic and structural basis for evolution of tropane alkaloid biosynthesis.</title>
        <authorList>
            <person name="Wanga Y.-J."/>
            <person name="Taina T."/>
            <person name="Yua J.-Y."/>
            <person name="Lia J."/>
            <person name="Xua B."/>
            <person name="Chenc J."/>
            <person name="D'Auriad J.C."/>
            <person name="Huanga J.-P."/>
            <person name="Huanga S.-X."/>
        </authorList>
    </citation>
    <scope>NUCLEOTIDE SEQUENCE [LARGE SCALE GENOMIC DNA]</scope>
    <source>
        <strain evidence="8">cv. KIB-2019</strain>
    </source>
</reference>
<comment type="caution">
    <text evidence="7">The sequence shown here is derived from an EMBL/GenBank/DDBJ whole genome shotgun (WGS) entry which is preliminary data.</text>
</comment>
<feature type="region of interest" description="Disordered" evidence="4">
    <location>
        <begin position="442"/>
        <end position="805"/>
    </location>
</feature>
<feature type="compositionally biased region" description="Pro residues" evidence="4">
    <location>
        <begin position="628"/>
        <end position="641"/>
    </location>
</feature>
<comment type="similarity">
    <text evidence="1">Belongs to the formin-like family. Class-II subfamily.</text>
</comment>
<evidence type="ECO:0000259" key="5">
    <source>
        <dbReference type="PROSITE" id="PS51182"/>
    </source>
</evidence>
<feature type="compositionally biased region" description="Pro residues" evidence="4">
    <location>
        <begin position="663"/>
        <end position="673"/>
    </location>
</feature>
<dbReference type="OrthoDB" id="1668162at2759"/>
<evidence type="ECO:0000259" key="6">
    <source>
        <dbReference type="PROSITE" id="PS51444"/>
    </source>
</evidence>
<feature type="region of interest" description="Disordered" evidence="4">
    <location>
        <begin position="390"/>
        <end position="424"/>
    </location>
</feature>
<feature type="compositionally biased region" description="Low complexity" evidence="4">
    <location>
        <begin position="717"/>
        <end position="726"/>
    </location>
</feature>
<dbReference type="EMBL" id="JAJAGQ010000023">
    <property type="protein sequence ID" value="KAJ8528083.1"/>
    <property type="molecule type" value="Genomic_DNA"/>
</dbReference>
<dbReference type="Gene3D" id="2.60.40.1110">
    <property type="match status" value="1"/>
</dbReference>
<feature type="compositionally biased region" description="Pro residues" evidence="4">
    <location>
        <begin position="686"/>
        <end position="695"/>
    </location>
</feature>
<dbReference type="PANTHER" id="PTHR45733:SF27">
    <property type="entry name" value="FORMIN-LIKE PROTEIN"/>
    <property type="match status" value="1"/>
</dbReference>
<dbReference type="SUPFAM" id="SSF101447">
    <property type="entry name" value="Formin homology 2 domain (FH2 domain)"/>
    <property type="match status" value="1"/>
</dbReference>
<dbReference type="SMART" id="SM00498">
    <property type="entry name" value="FH2"/>
    <property type="match status" value="1"/>
</dbReference>
<feature type="domain" description="FH2" evidence="6">
    <location>
        <begin position="796"/>
        <end position="1196"/>
    </location>
</feature>
<accession>A0A9Q1L3W1</accession>
<evidence type="ECO:0000313" key="7">
    <source>
        <dbReference type="EMBL" id="KAJ8528083.1"/>
    </source>
</evidence>
<evidence type="ECO:0000256" key="4">
    <source>
        <dbReference type="SAM" id="MobiDB-lite"/>
    </source>
</evidence>